<accession>A0A139XDL4</accession>
<keyword evidence="2" id="KW-1185">Reference proteome</keyword>
<dbReference type="Proteomes" id="UP000076925">
    <property type="component" value="Unassembled WGS sequence"/>
</dbReference>
<comment type="caution">
    <text evidence="1">The sequence shown here is derived from an EMBL/GenBank/DDBJ whole genome shotgun (WGS) entry which is preliminary data.</text>
</comment>
<dbReference type="EMBL" id="ANNX02000016">
    <property type="protein sequence ID" value="KYC42787.1"/>
    <property type="molecule type" value="Genomic_DNA"/>
</dbReference>
<dbReference type="RefSeq" id="WP_017749185.1">
    <property type="nucleotide sequence ID" value="NZ_KQ976354.1"/>
</dbReference>
<protein>
    <submittedName>
        <fullName evidence="1">Uncharacterized protein</fullName>
    </submittedName>
</protein>
<reference evidence="1 2" key="1">
    <citation type="journal article" date="2013" name="Genome Biol. Evol.">
        <title>Genomes of Stigonematalean cyanobacteria (subsection V) and the evolution of oxygenic photosynthesis from prokaryotes to plastids.</title>
        <authorList>
            <person name="Dagan T."/>
            <person name="Roettger M."/>
            <person name="Stucken K."/>
            <person name="Landan G."/>
            <person name="Koch R."/>
            <person name="Major P."/>
            <person name="Gould S.B."/>
            <person name="Goremykin V.V."/>
            <person name="Rippka R."/>
            <person name="Tandeau de Marsac N."/>
            <person name="Gugger M."/>
            <person name="Lockhart P.J."/>
            <person name="Allen J.F."/>
            <person name="Brune I."/>
            <person name="Maus I."/>
            <person name="Puhler A."/>
            <person name="Martin W.F."/>
        </authorList>
    </citation>
    <scope>NUCLEOTIDE SEQUENCE [LARGE SCALE GENOMIC DNA]</scope>
    <source>
        <strain evidence="1 2">PCC 7110</strain>
    </source>
</reference>
<proteinExistence type="predicted"/>
<organism evidence="1 2">
    <name type="scientific">Scytonema hofmannii PCC 7110</name>
    <dbReference type="NCBI Taxonomy" id="128403"/>
    <lineage>
        <taxon>Bacteria</taxon>
        <taxon>Bacillati</taxon>
        <taxon>Cyanobacteriota</taxon>
        <taxon>Cyanophyceae</taxon>
        <taxon>Nostocales</taxon>
        <taxon>Scytonemataceae</taxon>
        <taxon>Scytonema</taxon>
    </lineage>
</organism>
<evidence type="ECO:0000313" key="2">
    <source>
        <dbReference type="Proteomes" id="UP000076925"/>
    </source>
</evidence>
<gene>
    <name evidence="1" type="ORF">WA1_11670</name>
</gene>
<sequence length="238" mass="27495">MLKIEDLGKLVEILKKLMPGIELSGVKFQDLLSIKELKVELGNKQQTYNAINVNIGLISSHNEFIATDSLKQPINTKSIEKTLPENTPTIDSQSLPFTFSKGFHLIINQRNWWHQEGEEDKSVLIRYIKLIPAYKTVWSYVRTIENKNRFGFKIDKNGEVYVKIWANQINGVKTTELSPPFSQLFKFEEYSSGDIIQFETFPEIVISLEKSVVEKAVIVRYNPKNSQSEYFVFILVKE</sequence>
<dbReference type="OrthoDB" id="9865348at2"/>
<name>A0A139XDL4_9CYAN</name>
<evidence type="ECO:0000313" key="1">
    <source>
        <dbReference type="EMBL" id="KYC42787.1"/>
    </source>
</evidence>
<dbReference type="AlphaFoldDB" id="A0A139XDL4"/>